<reference evidence="3" key="2">
    <citation type="submission" date="2015-08" db="EMBL/GenBank/DDBJ databases">
        <authorList>
            <person name="Babu N.S."/>
            <person name="Beckwith C.J."/>
            <person name="Beseler K.G."/>
            <person name="Brison A."/>
            <person name="Carone J.V."/>
            <person name="Caskin T.P."/>
            <person name="Diamond M."/>
            <person name="Durham M.E."/>
            <person name="Foxe J.M."/>
            <person name="Go M."/>
            <person name="Henderson B.A."/>
            <person name="Jones I.B."/>
            <person name="McGettigan J.A."/>
            <person name="Micheletti S.J."/>
            <person name="Nasrallah M.E."/>
            <person name="Ortiz D."/>
            <person name="Piller C.R."/>
            <person name="Privatt S.R."/>
            <person name="Schneider S.L."/>
            <person name="Sharp S."/>
            <person name="Smith T.C."/>
            <person name="Stanton J.D."/>
            <person name="Ullery H.E."/>
            <person name="Wilson R.J."/>
            <person name="Serrano M.G."/>
            <person name="Buck G."/>
            <person name="Lee V."/>
            <person name="Wang Y."/>
            <person name="Carvalho R."/>
            <person name="Voegtly L."/>
            <person name="Shi R."/>
            <person name="Duckworth R."/>
            <person name="Johnson A."/>
            <person name="Loviza R."/>
            <person name="Walstead R."/>
            <person name="Shah Z."/>
            <person name="Kiflezghi M."/>
            <person name="Wade K."/>
            <person name="Ball S.L."/>
            <person name="Bradley K.W."/>
            <person name="Asai D.J."/>
            <person name="Bowman C.A."/>
            <person name="Russell D.A."/>
            <person name="Pope W.H."/>
            <person name="Jacobs-Sera D."/>
            <person name="Hendrix R.W."/>
            <person name="Hatfull G.F."/>
        </authorList>
    </citation>
    <scope>NUCLEOTIDE SEQUENCE [LARGE SCALE GENOMIC DNA]</scope>
</reference>
<feature type="region of interest" description="Disordered" evidence="2">
    <location>
        <begin position="952"/>
        <end position="971"/>
    </location>
</feature>
<keyword evidence="1" id="KW-0175">Coiled coil</keyword>
<dbReference type="VEuPathDB" id="CryptoDB:ChTU502y2012_403g0215"/>
<protein>
    <submittedName>
        <fullName evidence="3">Uncharacterized protein</fullName>
    </submittedName>
</protein>
<evidence type="ECO:0000313" key="5">
    <source>
        <dbReference type="Proteomes" id="UP001429100"/>
    </source>
</evidence>
<reference evidence="4 5" key="1">
    <citation type="submission" date="2014-11" db="EMBL/GenBank/DDBJ databases">
        <title>Comparative genomic analysis of Cryptosporidium hominis reveals occurrence of genetic recombination in virulent subtypes.</title>
        <authorList>
            <person name="Guo Y."/>
            <person name="Tang K."/>
            <person name="Frace M."/>
            <person name="Li N."/>
            <person name="Roellig D.M."/>
            <person name="Sammons S."/>
            <person name="Knipe K."/>
            <person name="Rowe L."/>
            <person name="Feng Y."/>
            <person name="Xiao L."/>
        </authorList>
    </citation>
    <scope>NUCLEOTIDE SEQUENCE [LARGE SCALE GENOMIC DNA]</scope>
    <source>
        <strain evidence="4">30976</strain>
    </source>
</reference>
<feature type="coiled-coil region" evidence="1">
    <location>
        <begin position="834"/>
        <end position="913"/>
    </location>
</feature>
<dbReference type="VEuPathDB" id="CryptoDB:Chro.40063"/>
<dbReference type="EMBL" id="LN877950">
    <property type="protein sequence ID" value="CUV05427.1"/>
    <property type="molecule type" value="Genomic_DNA"/>
</dbReference>
<gene>
    <name evidence="3" type="ORF">CHUDEA4_480</name>
    <name evidence="4" type="ORF">GY17_00003179</name>
</gene>
<dbReference type="Proteomes" id="UP000199752">
    <property type="component" value="Chromosome 4"/>
</dbReference>
<proteinExistence type="predicted"/>
<feature type="coiled-coil region" evidence="1">
    <location>
        <begin position="699"/>
        <end position="742"/>
    </location>
</feature>
<dbReference type="VEuPathDB" id="CryptoDB:CHUDEA4_480"/>
<dbReference type="VEuPathDB" id="CryptoDB:GY17_00003179"/>
<sequence>MPINQDIKEMEYDSLKTGTNGSDIKLSQGVLDENDPDSARFMILIRNAMEDLQHQVETERSLYHKSRDELSVAESQSRRFETELNLEKERNSQLIQELDRLEKLLSEQTDVNNTVNSEEADNYWNLYKEALNRIDELESSIQNNKRAEELELEKTQLENELDSYKDVISEYKSDKQKLINEINSLKEARDLGVSDLQNVKKEYDEMIQDLNEKLAIEKIEHESLLEQYTNVNTSLAEMNKTLQSNEYSSLEELIDTVQIKCKEIESWKNRFHDLESTAGVTSEKEIELHEREISIVSKEGYLDGKEASLSNLEEKLKLQEQNLNDKAKELEQRSLTVSNLEKEIMEKQKEFESYVDDLNLREQSFNRMVEDYSMNMEKVQLEQDSDYKKRLAEIENAKLELENGKVEYDRLKKEVKKNRGEIEAERRNLEQIKSELEHKMKEVDAGKAETEKLRAELNSQKDELDKQGIELRSQKLELNEKKKSLDTLKDELVSLEKVLAAKSKQIEEDERQIYIKLEHANNDSLQKMSLQYESQLRSLEIELRDIRKELDESRKALKEERESQEARRSQVAHQESRLRELEEREKSVKDLESLLSSQKVDLENKQKEFDVYINELESRQKEFEEFWFELDKRQKNISTREKELDGREALLNNQRAALSESERRSLEEREGQLYEKESRLKDKEGKFIERESKLVEKENKLIDRENKLMEKEKGLLEREMGLNDLEREMSSLGQRTKLVEESLLAREVKIEEKENTHRTRESNLGRREAILIERERSMDRREADLKERDLELKDRERELDEKERQLQLERKPLLDELIRIEERDKQLFERELAIQRSEDLLQEMEGVIKSREKELYEERSFSNKDKEIYELRRMIEDLELRNRDIERETQKTCQVLQQQIQEEMKQKEELLYTILHLHKQINSIGSSLGCGSSDGAGPHDNRDIRQNTASVQTPCVNGGESNKGSTTNENTNEAKISEVYKKNSDVINSLEKTMKKLYEKLQATESREKNLLKELRQFTEKSKSSRIRASSTSPAIKNMGGSDVGEHTCDSSALPGYPNEVQVVPEISKPQDARVPTLLKSTYISTSDSSSNQQILPTLTNNSPIMYPESPMVLMPLLTDIKNELNELKRSNESNINRNIQTDEKFTGNISRPGEKSNGVTGISFIQPTHNNTVTNTNSSQIYDNNLNMDYCISNGYGPNMNTNNLPASSSINPPPPGSLMNNTNLHYPSISSSVMGGSVHEQNQLNAQASKIASILQSLRPNSGSATSNSVVPNKDIARKLLEHELHSLRQWKKGMKQWDSEFSASSHNKQEEAIAWKQFLDQQMQVIARKLERRISAALQK</sequence>
<feature type="region of interest" description="Disordered" evidence="2">
    <location>
        <begin position="1022"/>
        <end position="1048"/>
    </location>
</feature>
<evidence type="ECO:0000313" key="4">
    <source>
        <dbReference type="EMBL" id="PPS93093.1"/>
    </source>
</evidence>
<dbReference type="PANTHER" id="PTHR23159">
    <property type="entry name" value="CENTROSOMAL PROTEIN 2"/>
    <property type="match status" value="1"/>
</dbReference>
<feature type="region of interest" description="Disordered" evidence="2">
    <location>
        <begin position="557"/>
        <end position="579"/>
    </location>
</feature>
<dbReference type="EMBL" id="JTAI01000022">
    <property type="protein sequence ID" value="PPS93093.1"/>
    <property type="molecule type" value="Genomic_DNA"/>
</dbReference>
<name>A0A0S4TFI2_CRYHO</name>
<evidence type="ECO:0000256" key="1">
    <source>
        <dbReference type="SAM" id="Coils"/>
    </source>
</evidence>
<evidence type="ECO:0000313" key="3">
    <source>
        <dbReference type="EMBL" id="CUV05427.1"/>
    </source>
</evidence>
<reference evidence="4 5" key="3">
    <citation type="submission" date="2017-10" db="EMBL/GenBank/DDBJ databases">
        <title>Consistent, comparative and evidence-based genome annotation and re-annotation for the closely-related species, Cryptosporidium parvum, C. hominis and C. tyzzeri.</title>
        <authorList>
            <person name="Baptista R.P."/>
            <person name="Li Y."/>
            <person name="Sateriale A."/>
            <person name="Striepen B."/>
            <person name="Kissinger J.C."/>
        </authorList>
    </citation>
    <scope>NUCLEOTIDE SEQUENCE [LARGE SCALE GENOMIC DNA]</scope>
    <source>
        <strain evidence="4">30976</strain>
    </source>
</reference>
<feature type="compositionally biased region" description="Low complexity" evidence="2">
    <location>
        <begin position="1027"/>
        <end position="1036"/>
    </location>
</feature>
<dbReference type="OrthoDB" id="343216at2759"/>
<feature type="coiled-coil region" evidence="1">
    <location>
        <begin position="302"/>
        <end position="357"/>
    </location>
</feature>
<accession>A0A0S4TFI2</accession>
<dbReference type="Proteomes" id="UP001429100">
    <property type="component" value="Unassembled WGS sequence"/>
</dbReference>
<evidence type="ECO:0000256" key="2">
    <source>
        <dbReference type="SAM" id="MobiDB-lite"/>
    </source>
</evidence>
<dbReference type="PANTHER" id="PTHR23159:SF31">
    <property type="entry name" value="CENTROSOME-ASSOCIATED PROTEIN CEP250 ISOFORM X1"/>
    <property type="match status" value="1"/>
</dbReference>
<feature type="coiled-coil region" evidence="1">
    <location>
        <begin position="987"/>
        <end position="1021"/>
    </location>
</feature>
<organism evidence="3">
    <name type="scientific">Cryptosporidium hominis</name>
    <dbReference type="NCBI Taxonomy" id="237895"/>
    <lineage>
        <taxon>Eukaryota</taxon>
        <taxon>Sar</taxon>
        <taxon>Alveolata</taxon>
        <taxon>Apicomplexa</taxon>
        <taxon>Conoidasida</taxon>
        <taxon>Coccidia</taxon>
        <taxon>Eucoccidiorida</taxon>
        <taxon>Eimeriorina</taxon>
        <taxon>Cryptosporidiidae</taxon>
        <taxon>Cryptosporidium</taxon>
    </lineage>
</organism>
<keyword evidence="5" id="KW-1185">Reference proteome</keyword>
<feature type="coiled-coil region" evidence="1">
    <location>
        <begin position="77"/>
        <end position="227"/>
    </location>
</feature>